<reference evidence="2 3" key="1">
    <citation type="submission" date="2015-04" db="EMBL/GenBank/DDBJ databases">
        <authorList>
            <person name="Syromyatnikov M.Y."/>
            <person name="Popov V.N."/>
        </authorList>
    </citation>
    <scope>NUCLEOTIDE SEQUENCE [LARGE SCALE GENOMIC DNA]</scope>
</reference>
<name>A0A1J1HJ92_9DIPT</name>
<evidence type="ECO:0000313" key="3">
    <source>
        <dbReference type="Proteomes" id="UP000183832"/>
    </source>
</evidence>
<evidence type="ECO:0000313" key="2">
    <source>
        <dbReference type="EMBL" id="CRK86345.1"/>
    </source>
</evidence>
<feature type="compositionally biased region" description="Basic residues" evidence="1">
    <location>
        <begin position="32"/>
        <end position="51"/>
    </location>
</feature>
<protein>
    <submittedName>
        <fullName evidence="2">CLUMA_CG000316, isoform A</fullName>
    </submittedName>
</protein>
<accession>A0A1J1HJ92</accession>
<feature type="region of interest" description="Disordered" evidence="1">
    <location>
        <begin position="32"/>
        <end position="65"/>
    </location>
</feature>
<dbReference type="Proteomes" id="UP000183832">
    <property type="component" value="Unassembled WGS sequence"/>
</dbReference>
<keyword evidence="3" id="KW-1185">Reference proteome</keyword>
<sequence>MVSHLFTAITRSDLSALSLITQDRIYNTRRAWGRGKSSKQLRKSRHSKKNVRSLSSTITEYRRAH</sequence>
<proteinExistence type="predicted"/>
<gene>
    <name evidence="2" type="ORF">CLUMA_CG000316</name>
</gene>
<evidence type="ECO:0000256" key="1">
    <source>
        <dbReference type="SAM" id="MobiDB-lite"/>
    </source>
</evidence>
<organism evidence="2 3">
    <name type="scientific">Clunio marinus</name>
    <dbReference type="NCBI Taxonomy" id="568069"/>
    <lineage>
        <taxon>Eukaryota</taxon>
        <taxon>Metazoa</taxon>
        <taxon>Ecdysozoa</taxon>
        <taxon>Arthropoda</taxon>
        <taxon>Hexapoda</taxon>
        <taxon>Insecta</taxon>
        <taxon>Pterygota</taxon>
        <taxon>Neoptera</taxon>
        <taxon>Endopterygota</taxon>
        <taxon>Diptera</taxon>
        <taxon>Nematocera</taxon>
        <taxon>Chironomoidea</taxon>
        <taxon>Chironomidae</taxon>
        <taxon>Clunio</taxon>
    </lineage>
</organism>
<dbReference type="EMBL" id="CVRI01000001">
    <property type="protein sequence ID" value="CRK86345.1"/>
    <property type="molecule type" value="Genomic_DNA"/>
</dbReference>
<dbReference type="AlphaFoldDB" id="A0A1J1HJ92"/>